<dbReference type="InterPro" id="IPR036388">
    <property type="entry name" value="WH-like_DNA-bd_sf"/>
</dbReference>
<dbReference type="InterPro" id="IPR011991">
    <property type="entry name" value="ArsR-like_HTH"/>
</dbReference>
<organism evidence="5 6">
    <name type="scientific">Plantactinospora mayteni</name>
    <dbReference type="NCBI Taxonomy" id="566021"/>
    <lineage>
        <taxon>Bacteria</taxon>
        <taxon>Bacillati</taxon>
        <taxon>Actinomycetota</taxon>
        <taxon>Actinomycetes</taxon>
        <taxon>Micromonosporales</taxon>
        <taxon>Micromonosporaceae</taxon>
        <taxon>Plantactinospora</taxon>
    </lineage>
</organism>
<evidence type="ECO:0000313" key="6">
    <source>
        <dbReference type="Proteomes" id="UP000621500"/>
    </source>
</evidence>
<protein>
    <submittedName>
        <fullName evidence="5">Transcriptional regulator</fullName>
    </submittedName>
</protein>
<evidence type="ECO:0000313" key="5">
    <source>
        <dbReference type="EMBL" id="GIG95928.1"/>
    </source>
</evidence>
<evidence type="ECO:0000256" key="1">
    <source>
        <dbReference type="ARBA" id="ARBA00023015"/>
    </source>
</evidence>
<proteinExistence type="predicted"/>
<feature type="domain" description="HTH arsR-type" evidence="4">
    <location>
        <begin position="273"/>
        <end position="345"/>
    </location>
</feature>
<reference evidence="5 6" key="1">
    <citation type="submission" date="2021-01" db="EMBL/GenBank/DDBJ databases">
        <title>Whole genome shotgun sequence of Plantactinospora mayteni NBRC 109088.</title>
        <authorList>
            <person name="Komaki H."/>
            <person name="Tamura T."/>
        </authorList>
    </citation>
    <scope>NUCLEOTIDE SEQUENCE [LARGE SCALE GENOMIC DNA]</scope>
    <source>
        <strain evidence="5 6">NBRC 109088</strain>
    </source>
</reference>
<keyword evidence="1" id="KW-0805">Transcription regulation</keyword>
<evidence type="ECO:0000256" key="3">
    <source>
        <dbReference type="ARBA" id="ARBA00023163"/>
    </source>
</evidence>
<dbReference type="Gene3D" id="1.10.10.10">
    <property type="entry name" value="Winged helix-like DNA-binding domain superfamily/Winged helix DNA-binding domain"/>
    <property type="match status" value="1"/>
</dbReference>
<keyword evidence="2" id="KW-0238">DNA-binding</keyword>
<keyword evidence="3" id="KW-0804">Transcription</keyword>
<dbReference type="PANTHER" id="PTHR43132">
    <property type="entry name" value="ARSENICAL RESISTANCE OPERON REPRESSOR ARSR-RELATED"/>
    <property type="match status" value="1"/>
</dbReference>
<dbReference type="InterPro" id="IPR036390">
    <property type="entry name" value="WH_DNA-bd_sf"/>
</dbReference>
<name>A0ABQ4EMQ0_9ACTN</name>
<evidence type="ECO:0000256" key="2">
    <source>
        <dbReference type="ARBA" id="ARBA00023125"/>
    </source>
</evidence>
<dbReference type="InterPro" id="IPR051011">
    <property type="entry name" value="Metal_resp_trans_reg"/>
</dbReference>
<dbReference type="Pfam" id="PF12840">
    <property type="entry name" value="HTH_20"/>
    <property type="match status" value="1"/>
</dbReference>
<dbReference type="PRINTS" id="PR00778">
    <property type="entry name" value="HTHARSR"/>
</dbReference>
<dbReference type="EMBL" id="BONX01000012">
    <property type="protein sequence ID" value="GIG95928.1"/>
    <property type="molecule type" value="Genomic_DNA"/>
</dbReference>
<accession>A0ABQ4EMQ0</accession>
<dbReference type="SUPFAM" id="SSF46785">
    <property type="entry name" value="Winged helix' DNA-binding domain"/>
    <property type="match status" value="1"/>
</dbReference>
<keyword evidence="6" id="KW-1185">Reference proteome</keyword>
<dbReference type="RefSeq" id="WP_203857475.1">
    <property type="nucleotide sequence ID" value="NZ_BAAAZQ010000008.1"/>
</dbReference>
<comment type="caution">
    <text evidence="5">The sequence shown here is derived from an EMBL/GenBank/DDBJ whole genome shotgun (WGS) entry which is preliminary data.</text>
</comment>
<dbReference type="CDD" id="cd00090">
    <property type="entry name" value="HTH_ARSR"/>
    <property type="match status" value="1"/>
</dbReference>
<gene>
    <name evidence="5" type="ORF">Pma05_25010</name>
</gene>
<sequence length="355" mass="37762">MLRIEFAPADLVRLRFAHSPMVEVVTSLFVLDRPSRFWMYAGWRDSVLPALADAPLRTLRALAAAPTCQVPDFLTPVPAGARPTLDEELRVIAETPPGVVAAEVHRAWAGHPAPPEIVRFGTDPAGGLTELVREIRRYFALAIAPVWPRLRAAAEGEIAHRALTAAERGPRALLRGLHPKLDWDGTALLLGSAKERRWSLDGHPLALLPAGFAGPMVYPVTDTPTGRALWYPPRGYGRLWATPVPRRPAADVAAPAGPGATVGPDALVEPPPPALAALLGPTRAAVLTLLAVPHSTGEVADALRLAPATASHHLTTLRDAGLVVGERVGRRLRYLRTGLGEQLGGGAGALPSERP</sequence>
<dbReference type="PANTHER" id="PTHR43132:SF6">
    <property type="entry name" value="HTH-TYPE TRANSCRIPTIONAL REPRESSOR CZRA"/>
    <property type="match status" value="1"/>
</dbReference>
<dbReference type="SMART" id="SM00418">
    <property type="entry name" value="HTH_ARSR"/>
    <property type="match status" value="1"/>
</dbReference>
<dbReference type="Proteomes" id="UP000621500">
    <property type="component" value="Unassembled WGS sequence"/>
</dbReference>
<dbReference type="InterPro" id="IPR001845">
    <property type="entry name" value="HTH_ArsR_DNA-bd_dom"/>
</dbReference>
<evidence type="ECO:0000259" key="4">
    <source>
        <dbReference type="SMART" id="SM00418"/>
    </source>
</evidence>